<evidence type="ECO:0000313" key="1">
    <source>
        <dbReference type="EMBL" id="XBW75373.1"/>
    </source>
</evidence>
<proteinExistence type="predicted"/>
<organism evidence="1">
    <name type="scientific">Dinoroseobacter phage vB_DshS_R26L</name>
    <dbReference type="NCBI Taxonomy" id="3161158"/>
    <lineage>
        <taxon>Viruses</taxon>
        <taxon>Duplodnaviria</taxon>
        <taxon>Heunggongvirae</taxon>
        <taxon>Uroviricota</taxon>
        <taxon>Caudoviricetes</taxon>
        <taxon>Nanhaivirus</taxon>
    </lineage>
</organism>
<reference evidence="1" key="1">
    <citation type="submission" date="2024-06" db="EMBL/GenBank/DDBJ databases">
        <authorList>
            <person name="Lu L."/>
            <person name="Wei N."/>
            <person name="Zhang R."/>
        </authorList>
    </citation>
    <scope>NUCLEOTIDE SEQUENCE</scope>
</reference>
<name>A0AAU7VGF8_9CAUD</name>
<dbReference type="EMBL" id="PP882867">
    <property type="protein sequence ID" value="XBW75373.1"/>
    <property type="molecule type" value="Genomic_DNA"/>
</dbReference>
<sequence>MHLYMSGTPRNDPYQTVENRLNTHRLFSMHGEYEKQVLRWVTDLRKGILDADEYLRAYPQHIDLIKARDIKRRAQQADYGREVDWDTAEVLEHVCQRLKGRPYPKAILLDSGAFTAWNKGETTTVDDVRRKYSKFIEAAGDMFDEIWGINLDVIPGEKGRDPTPDELKRAVEVSDINFEILVKEFGDIILPVYHQGEDVDRLRECVEQVDGKSNYICVSPRNDLAESHRVVWSRDAHSELKKRWPHIMTHGLATTGNKMVRTVPWYSGDSAAWVQHGGYGMIDIFHDEHHSFGKKKDPHYMNYFVSFENVDYETAAVVRTRDGEPVTALELGVRGGETRAEVAALFKQAGVAPDDFPLVGGHYNDDTKAYFELSEPHRAYIRGRVEALGFPFEVCMWDSRVRNLICMAEFVAFAEWAKSSEKDKGQQYLLGDL</sequence>
<gene>
    <name evidence="1" type="ORF">vBDshSR26L_58</name>
</gene>
<accession>A0AAU7VGF8</accession>
<protein>
    <submittedName>
        <fullName evidence="1">Queuosine tRNA-ribosyltransferase</fullName>
    </submittedName>
</protein>